<dbReference type="Proteomes" id="UP001187415">
    <property type="component" value="Unassembled WGS sequence"/>
</dbReference>
<feature type="compositionally biased region" description="Polar residues" evidence="1">
    <location>
        <begin position="138"/>
        <end position="156"/>
    </location>
</feature>
<dbReference type="InterPro" id="IPR037645">
    <property type="entry name" value="KCT2"/>
</dbReference>
<feature type="region of interest" description="Disordered" evidence="1">
    <location>
        <begin position="128"/>
        <end position="237"/>
    </location>
</feature>
<sequence length="322" mass="35963">MERSRGNICFLYVVIFLQLFVSGCLSVPVPSSTTVPYTAPKTEVPSQSPNLSSKGTSTTDLDNPAENAGSDSVTTQANTTKLNNATTEQVIPPDHGKDIFVFDSSEKVHNKSNENQEGLQISNATDDAVTSDAIPGQTPETPTNSASAPKTVQSVTEDPETPGKSSEENMYTDLNAELPAPNESHNNQEGENEDDREEVNNSDTEESANPDGYDDDIDDEEEEEEVPKQQELNEMEVTKHKDLESYNSENEDSHFFFHLVILAFLVAIVYITYHNKRKIFLLAQSRRWKDSLCSRNNVQYHRLDQNVNEAMPSLKMTQDYIF</sequence>
<keyword evidence="3" id="KW-0732">Signal</keyword>
<dbReference type="Pfam" id="PF17818">
    <property type="entry name" value="KCT2"/>
    <property type="match status" value="1"/>
</dbReference>
<name>A0AA88SDE0_CHASR</name>
<feature type="compositionally biased region" description="Polar residues" evidence="1">
    <location>
        <begin position="69"/>
        <end position="89"/>
    </location>
</feature>
<comment type="caution">
    <text evidence="4">The sequence shown here is derived from an EMBL/GenBank/DDBJ whole genome shotgun (WGS) entry which is preliminary data.</text>
</comment>
<evidence type="ECO:0000256" key="3">
    <source>
        <dbReference type="SAM" id="SignalP"/>
    </source>
</evidence>
<keyword evidence="5" id="KW-1185">Reference proteome</keyword>
<dbReference type="PANTHER" id="PTHR16502">
    <property type="entry name" value="KERATINOCYTE-ASSOCIATED TRANSMEMBRANE PROTEIN 2"/>
    <property type="match status" value="1"/>
</dbReference>
<feature type="region of interest" description="Disordered" evidence="1">
    <location>
        <begin position="37"/>
        <end position="98"/>
    </location>
</feature>
<organism evidence="4 5">
    <name type="scientific">Channa striata</name>
    <name type="common">Snakehead murrel</name>
    <name type="synonym">Ophicephalus striatus</name>
    <dbReference type="NCBI Taxonomy" id="64152"/>
    <lineage>
        <taxon>Eukaryota</taxon>
        <taxon>Metazoa</taxon>
        <taxon>Chordata</taxon>
        <taxon>Craniata</taxon>
        <taxon>Vertebrata</taxon>
        <taxon>Euteleostomi</taxon>
        <taxon>Actinopterygii</taxon>
        <taxon>Neopterygii</taxon>
        <taxon>Teleostei</taxon>
        <taxon>Neoteleostei</taxon>
        <taxon>Acanthomorphata</taxon>
        <taxon>Anabantaria</taxon>
        <taxon>Anabantiformes</taxon>
        <taxon>Channoidei</taxon>
        <taxon>Channidae</taxon>
        <taxon>Channa</taxon>
    </lineage>
</organism>
<evidence type="ECO:0000256" key="1">
    <source>
        <dbReference type="SAM" id="MobiDB-lite"/>
    </source>
</evidence>
<dbReference type="PROSITE" id="PS51257">
    <property type="entry name" value="PROKAR_LIPOPROTEIN"/>
    <property type="match status" value="1"/>
</dbReference>
<keyword evidence="2" id="KW-0812">Transmembrane</keyword>
<proteinExistence type="predicted"/>
<feature type="compositionally biased region" description="Acidic residues" evidence="1">
    <location>
        <begin position="203"/>
        <end position="225"/>
    </location>
</feature>
<feature type="transmembrane region" description="Helical" evidence="2">
    <location>
        <begin position="255"/>
        <end position="273"/>
    </location>
</feature>
<evidence type="ECO:0000313" key="4">
    <source>
        <dbReference type="EMBL" id="KAK2828089.1"/>
    </source>
</evidence>
<keyword evidence="2" id="KW-1133">Transmembrane helix</keyword>
<reference evidence="4" key="1">
    <citation type="submission" date="2023-07" db="EMBL/GenBank/DDBJ databases">
        <title>Chromosome-level Genome Assembly of Striped Snakehead (Channa striata).</title>
        <authorList>
            <person name="Liu H."/>
        </authorList>
    </citation>
    <scope>NUCLEOTIDE SEQUENCE</scope>
    <source>
        <strain evidence="4">Gz</strain>
        <tissue evidence="4">Muscle</tissue>
    </source>
</reference>
<feature type="compositionally biased region" description="Polar residues" evidence="1">
    <location>
        <begin position="44"/>
        <end position="61"/>
    </location>
</feature>
<accession>A0AA88SDE0</accession>
<dbReference type="PANTHER" id="PTHR16502:SF0">
    <property type="entry name" value="KERATINOCYTE-ASSOCIATED TRANSMEMBRANE PROTEIN 2"/>
    <property type="match status" value="1"/>
</dbReference>
<evidence type="ECO:0000256" key="2">
    <source>
        <dbReference type="SAM" id="Phobius"/>
    </source>
</evidence>
<evidence type="ECO:0000313" key="5">
    <source>
        <dbReference type="Proteomes" id="UP001187415"/>
    </source>
</evidence>
<keyword evidence="2" id="KW-0472">Membrane</keyword>
<feature type="signal peptide" evidence="3">
    <location>
        <begin position="1"/>
        <end position="26"/>
    </location>
</feature>
<feature type="chain" id="PRO_5041714280" description="Keratinocyte-associated transmembrane protein 2" evidence="3">
    <location>
        <begin position="27"/>
        <end position="322"/>
    </location>
</feature>
<dbReference type="EMBL" id="JAUPFM010000015">
    <property type="protein sequence ID" value="KAK2828089.1"/>
    <property type="molecule type" value="Genomic_DNA"/>
</dbReference>
<dbReference type="AlphaFoldDB" id="A0AA88SDE0"/>
<protein>
    <recommendedName>
        <fullName evidence="6">Keratinocyte-associated transmembrane protein 2</fullName>
    </recommendedName>
</protein>
<evidence type="ECO:0008006" key="6">
    <source>
        <dbReference type="Google" id="ProtNLM"/>
    </source>
</evidence>
<gene>
    <name evidence="4" type="ORF">Q5P01_019123</name>
</gene>